<dbReference type="AlphaFoldDB" id="A0A841Q2R0"/>
<dbReference type="InterPro" id="IPR047650">
    <property type="entry name" value="Transpos_IS110"/>
</dbReference>
<proteinExistence type="predicted"/>
<dbReference type="InterPro" id="IPR003346">
    <property type="entry name" value="Transposase_20"/>
</dbReference>
<dbReference type="PANTHER" id="PTHR33055">
    <property type="entry name" value="TRANSPOSASE FOR INSERTION SEQUENCE ELEMENT IS1111A"/>
    <property type="match status" value="1"/>
</dbReference>
<organism evidence="3 4">
    <name type="scientific">Geomicrobium halophilum</name>
    <dbReference type="NCBI Taxonomy" id="549000"/>
    <lineage>
        <taxon>Bacteria</taxon>
        <taxon>Bacillati</taxon>
        <taxon>Bacillota</taxon>
        <taxon>Bacilli</taxon>
        <taxon>Bacillales</taxon>
        <taxon>Geomicrobium</taxon>
    </lineage>
</organism>
<dbReference type="GO" id="GO:0006281">
    <property type="term" value="P:DNA repair"/>
    <property type="evidence" value="ECO:0007669"/>
    <property type="project" value="InterPro"/>
</dbReference>
<dbReference type="NCBIfam" id="NF033542">
    <property type="entry name" value="transpos_IS110"/>
    <property type="match status" value="1"/>
</dbReference>
<dbReference type="PANTHER" id="PTHR33055:SF15">
    <property type="entry name" value="TRANSPOSASE-RELATED"/>
    <property type="match status" value="1"/>
</dbReference>
<feature type="domain" description="Transposase IS116/IS110/IS902 C-terminal" evidence="2">
    <location>
        <begin position="224"/>
        <end position="310"/>
    </location>
</feature>
<dbReference type="GO" id="GO:0003677">
    <property type="term" value="F:DNA binding"/>
    <property type="evidence" value="ECO:0007669"/>
    <property type="project" value="InterPro"/>
</dbReference>
<dbReference type="InterPro" id="IPR011257">
    <property type="entry name" value="DNA_glycosylase"/>
</dbReference>
<sequence length="348" mass="40404">MSGRAPVVIFESTGHYHEPVLQFLEEREVTYYLINPVVSYEAKKTSLRKVKTDAIDAHHLCELYYKEDLEVFQKKTIQTMNLRNLTRQHQALTETYVQIKLQFQATLEQIFPEYQSVFSDLYANISLTTLLRYPTSYDVKNATQEELAAEMQQTGAKRSYAWFWHKARLLKDAAERNPFKRNTYQSHLVSLQMYVQMLFQYQEHLSKLKKEIDALAETFEAYLIIQSIPGIGRKIAATILSEMGDINQFQHPKKLVAYAGIDPSVHESGKFKATINRITKRGSSRLRQAMFTAVQCGLTKNRNAKLKAFYDRKREEGKPHKTAVIACANKLLHWIHAMVKRKEAFVEQ</sequence>
<dbReference type="Pfam" id="PF01548">
    <property type="entry name" value="DEDD_Tnp_IS110"/>
    <property type="match status" value="1"/>
</dbReference>
<reference evidence="3 4" key="1">
    <citation type="submission" date="2020-08" db="EMBL/GenBank/DDBJ databases">
        <title>Genomic Encyclopedia of Type Strains, Phase IV (KMG-IV): sequencing the most valuable type-strain genomes for metagenomic binning, comparative biology and taxonomic classification.</title>
        <authorList>
            <person name="Goeker M."/>
        </authorList>
    </citation>
    <scope>NUCLEOTIDE SEQUENCE [LARGE SCALE GENOMIC DNA]</scope>
    <source>
        <strain evidence="3 4">DSM 21769</strain>
    </source>
</reference>
<evidence type="ECO:0000313" key="4">
    <source>
        <dbReference type="Proteomes" id="UP000568839"/>
    </source>
</evidence>
<dbReference type="SUPFAM" id="SSF48150">
    <property type="entry name" value="DNA-glycosylase"/>
    <property type="match status" value="1"/>
</dbReference>
<protein>
    <submittedName>
        <fullName evidence="3">Transposase</fullName>
    </submittedName>
</protein>
<evidence type="ECO:0000259" key="2">
    <source>
        <dbReference type="Pfam" id="PF02371"/>
    </source>
</evidence>
<dbReference type="GO" id="GO:0006313">
    <property type="term" value="P:DNA transposition"/>
    <property type="evidence" value="ECO:0007669"/>
    <property type="project" value="InterPro"/>
</dbReference>
<gene>
    <name evidence="3" type="ORF">HNR44_003172</name>
</gene>
<feature type="domain" description="Transposase IS110-like N-terminal" evidence="1">
    <location>
        <begin position="5"/>
        <end position="112"/>
    </location>
</feature>
<keyword evidence="4" id="KW-1185">Reference proteome</keyword>
<evidence type="ECO:0000313" key="3">
    <source>
        <dbReference type="EMBL" id="MBB6451178.1"/>
    </source>
</evidence>
<evidence type="ECO:0000259" key="1">
    <source>
        <dbReference type="Pfam" id="PF01548"/>
    </source>
</evidence>
<comment type="caution">
    <text evidence="3">The sequence shown here is derived from an EMBL/GenBank/DDBJ whole genome shotgun (WGS) entry which is preliminary data.</text>
</comment>
<dbReference type="InterPro" id="IPR002525">
    <property type="entry name" value="Transp_IS110-like_N"/>
</dbReference>
<name>A0A841Q2R0_9BACL</name>
<dbReference type="Proteomes" id="UP000568839">
    <property type="component" value="Unassembled WGS sequence"/>
</dbReference>
<dbReference type="Pfam" id="PF02371">
    <property type="entry name" value="Transposase_20"/>
    <property type="match status" value="1"/>
</dbReference>
<accession>A0A841Q2R0</accession>
<dbReference type="GO" id="GO:0004803">
    <property type="term" value="F:transposase activity"/>
    <property type="evidence" value="ECO:0007669"/>
    <property type="project" value="InterPro"/>
</dbReference>
<dbReference type="EMBL" id="JACHHJ010000005">
    <property type="protein sequence ID" value="MBB6451178.1"/>
    <property type="molecule type" value="Genomic_DNA"/>
</dbReference>